<name>A0A1R2BVR9_9CILI</name>
<protein>
    <submittedName>
        <fullName evidence="1">Uncharacterized protein</fullName>
    </submittedName>
</protein>
<evidence type="ECO:0000313" key="1">
    <source>
        <dbReference type="EMBL" id="OMJ80913.1"/>
    </source>
</evidence>
<organism evidence="1 2">
    <name type="scientific">Stentor coeruleus</name>
    <dbReference type="NCBI Taxonomy" id="5963"/>
    <lineage>
        <taxon>Eukaryota</taxon>
        <taxon>Sar</taxon>
        <taxon>Alveolata</taxon>
        <taxon>Ciliophora</taxon>
        <taxon>Postciliodesmatophora</taxon>
        <taxon>Heterotrichea</taxon>
        <taxon>Heterotrichida</taxon>
        <taxon>Stentoridae</taxon>
        <taxon>Stentor</taxon>
    </lineage>
</organism>
<reference evidence="1 2" key="1">
    <citation type="submission" date="2016-11" db="EMBL/GenBank/DDBJ databases">
        <title>The macronuclear genome of Stentor coeruleus: a giant cell with tiny introns.</title>
        <authorList>
            <person name="Slabodnick M."/>
            <person name="Ruby J.G."/>
            <person name="Reiff S.B."/>
            <person name="Swart E.C."/>
            <person name="Gosai S."/>
            <person name="Prabakaran S."/>
            <person name="Witkowska E."/>
            <person name="Larue G.E."/>
            <person name="Fisher S."/>
            <person name="Freeman R.M."/>
            <person name="Gunawardena J."/>
            <person name="Chu W."/>
            <person name="Stover N.A."/>
            <person name="Gregory B.D."/>
            <person name="Nowacki M."/>
            <person name="Derisi J."/>
            <person name="Roy S.W."/>
            <person name="Marshall W.F."/>
            <person name="Sood P."/>
        </authorList>
    </citation>
    <scope>NUCLEOTIDE SEQUENCE [LARGE SCALE GENOMIC DNA]</scope>
    <source>
        <strain evidence="1">WM001</strain>
    </source>
</reference>
<accession>A0A1R2BVR9</accession>
<proteinExistence type="predicted"/>
<keyword evidence="2" id="KW-1185">Reference proteome</keyword>
<comment type="caution">
    <text evidence="1">The sequence shown here is derived from an EMBL/GenBank/DDBJ whole genome shotgun (WGS) entry which is preliminary data.</text>
</comment>
<evidence type="ECO:0000313" key="2">
    <source>
        <dbReference type="Proteomes" id="UP000187209"/>
    </source>
</evidence>
<dbReference type="AlphaFoldDB" id="A0A1R2BVR9"/>
<sequence>MATKTSKSIQWIPDDFVFGSFGKRKLRSGKSTIIRRENFSFNDSYIKSDKSPITPPWMHILQGNPYKLVSSNVSFQDYADNKAKCDTLPSISKKKTTRKVLGVNKSCTKQKVFIKYQSNDLNV</sequence>
<gene>
    <name evidence="1" type="ORF">SteCoe_18722</name>
</gene>
<dbReference type="Proteomes" id="UP000187209">
    <property type="component" value="Unassembled WGS sequence"/>
</dbReference>
<dbReference type="EMBL" id="MPUH01000402">
    <property type="protein sequence ID" value="OMJ80913.1"/>
    <property type="molecule type" value="Genomic_DNA"/>
</dbReference>